<evidence type="ECO:0000313" key="1">
    <source>
        <dbReference type="EMBL" id="SCB61247.1"/>
    </source>
</evidence>
<dbReference type="EMBL" id="FMAJ01000016">
    <property type="protein sequence ID" value="SCB61247.1"/>
    <property type="molecule type" value="Genomic_DNA"/>
</dbReference>
<protein>
    <recommendedName>
        <fullName evidence="3">PAS fold-containing protein</fullName>
    </recommendedName>
</protein>
<dbReference type="AlphaFoldDB" id="A0A1C3Y9L8"/>
<dbReference type="Gene3D" id="3.30.450.20">
    <property type="entry name" value="PAS domain"/>
    <property type="match status" value="1"/>
</dbReference>
<sequence>MVVNDARKPDLPIGLAYRSFLELTGCAAGEVLGRNCRFL</sequence>
<dbReference type="STRING" id="1138170.GA0061105_11651"/>
<reference evidence="1 2" key="1">
    <citation type="submission" date="2016-08" db="EMBL/GenBank/DDBJ databases">
        <authorList>
            <person name="Seilhamer J.J."/>
        </authorList>
    </citation>
    <scope>NUCLEOTIDE SEQUENCE [LARGE SCALE GENOMIC DNA]</scope>
    <source>
        <strain evidence="1 2">HBR26</strain>
    </source>
</reference>
<accession>A0A1C3Y9L8</accession>
<proteinExistence type="predicted"/>
<gene>
    <name evidence="1" type="ORF">GA0061105_11651</name>
</gene>
<evidence type="ECO:0008006" key="3">
    <source>
        <dbReference type="Google" id="ProtNLM"/>
    </source>
</evidence>
<dbReference type="Proteomes" id="UP000198723">
    <property type="component" value="Unassembled WGS sequence"/>
</dbReference>
<organism evidence="1 2">
    <name type="scientific">Rhizobium aethiopicum</name>
    <dbReference type="NCBI Taxonomy" id="1138170"/>
    <lineage>
        <taxon>Bacteria</taxon>
        <taxon>Pseudomonadati</taxon>
        <taxon>Pseudomonadota</taxon>
        <taxon>Alphaproteobacteria</taxon>
        <taxon>Hyphomicrobiales</taxon>
        <taxon>Rhizobiaceae</taxon>
        <taxon>Rhizobium/Agrobacterium group</taxon>
        <taxon>Rhizobium</taxon>
    </lineage>
</organism>
<evidence type="ECO:0000313" key="2">
    <source>
        <dbReference type="Proteomes" id="UP000198723"/>
    </source>
</evidence>
<name>A0A1C3Y9L8_9HYPH</name>